<dbReference type="RefSeq" id="WP_177205990.1">
    <property type="nucleotide sequence ID" value="NZ_FONL01000014.1"/>
</dbReference>
<feature type="transmembrane region" description="Helical" evidence="2">
    <location>
        <begin position="177"/>
        <end position="198"/>
    </location>
</feature>
<dbReference type="Pfam" id="PF00892">
    <property type="entry name" value="EamA"/>
    <property type="match status" value="2"/>
</dbReference>
<keyword evidence="2" id="KW-0472">Membrane</keyword>
<reference evidence="4 5" key="1">
    <citation type="submission" date="2016-10" db="EMBL/GenBank/DDBJ databases">
        <authorList>
            <person name="de Groot N.N."/>
        </authorList>
    </citation>
    <scope>NUCLEOTIDE SEQUENCE [LARGE SCALE GENOMIC DNA]</scope>
    <source>
        <strain evidence="4 5">DSM 9236</strain>
    </source>
</reference>
<feature type="domain" description="EamA" evidence="3">
    <location>
        <begin position="5"/>
        <end position="138"/>
    </location>
</feature>
<evidence type="ECO:0000256" key="1">
    <source>
        <dbReference type="ARBA" id="ARBA00007362"/>
    </source>
</evidence>
<feature type="transmembrane region" description="Helical" evidence="2">
    <location>
        <begin position="94"/>
        <end position="116"/>
    </location>
</feature>
<feature type="transmembrane region" description="Helical" evidence="2">
    <location>
        <begin position="268"/>
        <end position="285"/>
    </location>
</feature>
<evidence type="ECO:0000259" key="3">
    <source>
        <dbReference type="Pfam" id="PF00892"/>
    </source>
</evidence>
<accession>A0A1I2CS39</accession>
<keyword evidence="2" id="KW-0812">Transmembrane</keyword>
<dbReference type="InterPro" id="IPR000620">
    <property type="entry name" value="EamA_dom"/>
</dbReference>
<dbReference type="STRING" id="1123323.SAMN05216245_11416"/>
<dbReference type="PANTHER" id="PTHR22911:SF79">
    <property type="entry name" value="MOBA-LIKE NTP TRANSFERASE DOMAIN-CONTAINING PROTEIN"/>
    <property type="match status" value="1"/>
</dbReference>
<sequence length="292" mass="31578">MKNSAALSIAGAGTLWGLIGLFVNILAAKGFAPLQIATLRVTTAMLLTALIIWRTDIRQFFIRPKDWWMFFGNGVIGLVFFNWCYFNAIAGGSLAIAALLLYTAPVFVMLMSVFLFHEKLTKEKIVALIITFIGCGCITGAFAGNLSVSRETFLYGLASGFGYALYSIFGKPATKKYSALTVSLWCFIFATAFTLPLSGLAAKTPLFSDAVVWGGILGIGLVSCVFPNILYMWGLQQLEAGHAAILATIEPVVAAIVSYLFLGESFTWQKVLGIILILSAVPILNREAGKQK</sequence>
<organism evidence="4 5">
    <name type="scientific">Succiniclasticum ruminis DSM 9236</name>
    <dbReference type="NCBI Taxonomy" id="1123323"/>
    <lineage>
        <taxon>Bacteria</taxon>
        <taxon>Bacillati</taxon>
        <taxon>Bacillota</taxon>
        <taxon>Negativicutes</taxon>
        <taxon>Acidaminococcales</taxon>
        <taxon>Acidaminococcaceae</taxon>
        <taxon>Succiniclasticum</taxon>
    </lineage>
</organism>
<dbReference type="AlphaFoldDB" id="A0A1I2CS39"/>
<comment type="similarity">
    <text evidence="1">Belongs to the EamA transporter family.</text>
</comment>
<proteinExistence type="inferred from homology"/>
<feature type="transmembrane region" description="Helical" evidence="2">
    <location>
        <begin position="210"/>
        <end position="231"/>
    </location>
</feature>
<dbReference type="GO" id="GO:0016020">
    <property type="term" value="C:membrane"/>
    <property type="evidence" value="ECO:0007669"/>
    <property type="project" value="InterPro"/>
</dbReference>
<evidence type="ECO:0000313" key="4">
    <source>
        <dbReference type="EMBL" id="SFE70560.1"/>
    </source>
</evidence>
<feature type="transmembrane region" description="Helical" evidence="2">
    <location>
        <begin position="152"/>
        <end position="170"/>
    </location>
</feature>
<dbReference type="Proteomes" id="UP000198896">
    <property type="component" value="Unassembled WGS sequence"/>
</dbReference>
<dbReference type="PANTHER" id="PTHR22911">
    <property type="entry name" value="ACYL-MALONYL CONDENSING ENZYME-RELATED"/>
    <property type="match status" value="1"/>
</dbReference>
<feature type="transmembrane region" description="Helical" evidence="2">
    <location>
        <begin position="37"/>
        <end position="55"/>
    </location>
</feature>
<dbReference type="EMBL" id="FONL01000014">
    <property type="protein sequence ID" value="SFE70560.1"/>
    <property type="molecule type" value="Genomic_DNA"/>
</dbReference>
<dbReference type="Gene3D" id="1.10.3730.20">
    <property type="match status" value="1"/>
</dbReference>
<gene>
    <name evidence="4" type="ORF">SAMN05216245_11416</name>
</gene>
<feature type="transmembrane region" description="Helical" evidence="2">
    <location>
        <begin position="67"/>
        <end position="88"/>
    </location>
</feature>
<evidence type="ECO:0000313" key="5">
    <source>
        <dbReference type="Proteomes" id="UP000198896"/>
    </source>
</evidence>
<name>A0A1I2CS39_9FIRM</name>
<evidence type="ECO:0000256" key="2">
    <source>
        <dbReference type="SAM" id="Phobius"/>
    </source>
</evidence>
<feature type="transmembrane region" description="Helical" evidence="2">
    <location>
        <begin position="243"/>
        <end position="262"/>
    </location>
</feature>
<keyword evidence="2" id="KW-1133">Transmembrane helix</keyword>
<keyword evidence="5" id="KW-1185">Reference proteome</keyword>
<feature type="transmembrane region" description="Helical" evidence="2">
    <location>
        <begin position="125"/>
        <end position="146"/>
    </location>
</feature>
<dbReference type="InterPro" id="IPR037185">
    <property type="entry name" value="EmrE-like"/>
</dbReference>
<feature type="domain" description="EamA" evidence="3">
    <location>
        <begin position="154"/>
        <end position="284"/>
    </location>
</feature>
<dbReference type="SUPFAM" id="SSF103481">
    <property type="entry name" value="Multidrug resistance efflux transporter EmrE"/>
    <property type="match status" value="2"/>
</dbReference>
<protein>
    <submittedName>
        <fullName evidence="4">Threonine/homoserine efflux transporter RhtA</fullName>
    </submittedName>
</protein>